<feature type="transmembrane region" description="Helical" evidence="7">
    <location>
        <begin position="302"/>
        <end position="329"/>
    </location>
</feature>
<keyword evidence="9" id="KW-1185">Reference proteome</keyword>
<reference evidence="8 9" key="1">
    <citation type="submission" date="2016-03" db="EMBL/GenBank/DDBJ databases">
        <title>Shallow-sea hydrothermal system.</title>
        <authorList>
            <person name="Tang K."/>
        </authorList>
    </citation>
    <scope>NUCLEOTIDE SEQUENCE [LARGE SCALE GENOMIC DNA]</scope>
    <source>
        <strain evidence="8 9">JLT9</strain>
    </source>
</reference>
<dbReference type="PROSITE" id="PS50283">
    <property type="entry name" value="NA_SOLUT_SYMP_3"/>
    <property type="match status" value="1"/>
</dbReference>
<feature type="transmembrane region" description="Helical" evidence="7">
    <location>
        <begin position="264"/>
        <end position="281"/>
    </location>
</feature>
<evidence type="ECO:0000256" key="6">
    <source>
        <dbReference type="RuleBase" id="RU362091"/>
    </source>
</evidence>
<dbReference type="Pfam" id="PF00474">
    <property type="entry name" value="SSF"/>
    <property type="match status" value="1"/>
</dbReference>
<dbReference type="InterPro" id="IPR001734">
    <property type="entry name" value="Na/solute_symporter"/>
</dbReference>
<proteinExistence type="inferred from homology"/>
<comment type="similarity">
    <text evidence="2 6">Belongs to the sodium:solute symporter (SSF) (TC 2.A.21) family.</text>
</comment>
<sequence>MTADVMLPLADSGGQGMPDFTVRALDLSVIIGYLVLSRIIPLVVGSRMQKKAHAEAKASGGKDSDASEDYFLGGRNFIWPFVGLSLVATNMSGATFVGLAGGAYEQGISIFAYEWMSAVILVVFIFFILPFYLRSKVFTLPEFLEQRYDRRARMAFAGFNLFANMFIDMAAALFAGAVVVKVLYPDIPMIVSVAVLAILAAIYTVIGGLGAVMVSDSIQATITLLGGVIVLIATFNAIESWDSMAQVAGDEKMSLILPADHPDLPWPGLLTGVLVVGLYYWTTNQLVVQRTLGARSLDHGRWGSLLAGFIKLAFLFLFIFPGVMALSLYPNLENPDTVFPTLVFDLLPVGLRGLILAAVIAAITSTVDSILNSASTIVTMDFVKTLRPDTSQRGLVFSGRVATVVALVVAILWAPFIAQFDTLYNYLQSVLSFLVPPVVAVFLVGIASKRISATAAFLTLVIMQPLGLLMFIFTQVLPEEPSIQFLYAAGISTGLSVLLLVVVSLLGPSPDESKTAELTWKSEYWTEESQALRGTAAWANYRVLSVVLLLATAVIVVVWA</sequence>
<dbReference type="Proteomes" id="UP000092482">
    <property type="component" value="Chromosome"/>
</dbReference>
<evidence type="ECO:0000256" key="3">
    <source>
        <dbReference type="ARBA" id="ARBA00022692"/>
    </source>
</evidence>
<organism evidence="8 9">
    <name type="scientific">Serinicoccus hydrothermalis</name>
    <dbReference type="NCBI Taxonomy" id="1758689"/>
    <lineage>
        <taxon>Bacteria</taxon>
        <taxon>Bacillati</taxon>
        <taxon>Actinomycetota</taxon>
        <taxon>Actinomycetes</taxon>
        <taxon>Micrococcales</taxon>
        <taxon>Ornithinimicrobiaceae</taxon>
        <taxon>Serinicoccus</taxon>
    </lineage>
</organism>
<feature type="transmembrane region" description="Helical" evidence="7">
    <location>
        <begin position="539"/>
        <end position="559"/>
    </location>
</feature>
<gene>
    <name evidence="8" type="ORF">SGUI_2735</name>
</gene>
<evidence type="ECO:0000313" key="8">
    <source>
        <dbReference type="EMBL" id="ANS80131.1"/>
    </source>
</evidence>
<feature type="transmembrane region" description="Helical" evidence="7">
    <location>
        <begin position="218"/>
        <end position="238"/>
    </location>
</feature>
<evidence type="ECO:0000256" key="1">
    <source>
        <dbReference type="ARBA" id="ARBA00004141"/>
    </source>
</evidence>
<dbReference type="AlphaFoldDB" id="A0A1B1NFB6"/>
<dbReference type="PANTHER" id="PTHR11819">
    <property type="entry name" value="SOLUTE CARRIER FAMILY 5"/>
    <property type="match status" value="1"/>
</dbReference>
<keyword evidence="4 7" id="KW-1133">Transmembrane helix</keyword>
<feature type="transmembrane region" description="Helical" evidence="7">
    <location>
        <begin position="485"/>
        <end position="506"/>
    </location>
</feature>
<dbReference type="RefSeq" id="WP_066641301.1">
    <property type="nucleotide sequence ID" value="NZ_CP014989.1"/>
</dbReference>
<dbReference type="GO" id="GO:0005886">
    <property type="term" value="C:plasma membrane"/>
    <property type="evidence" value="ECO:0007669"/>
    <property type="project" value="TreeGrafter"/>
</dbReference>
<keyword evidence="5 7" id="KW-0472">Membrane</keyword>
<evidence type="ECO:0000313" key="9">
    <source>
        <dbReference type="Proteomes" id="UP000092482"/>
    </source>
</evidence>
<evidence type="ECO:0000256" key="7">
    <source>
        <dbReference type="SAM" id="Phobius"/>
    </source>
</evidence>
<feature type="transmembrane region" description="Helical" evidence="7">
    <location>
        <begin position="110"/>
        <end position="133"/>
    </location>
</feature>
<evidence type="ECO:0000256" key="5">
    <source>
        <dbReference type="ARBA" id="ARBA00023136"/>
    </source>
</evidence>
<dbReference type="NCBIfam" id="TIGR00813">
    <property type="entry name" value="sss"/>
    <property type="match status" value="1"/>
</dbReference>
<protein>
    <submittedName>
        <fullName evidence="8">Sodium/glucose cotransporter 1</fullName>
    </submittedName>
</protein>
<feature type="transmembrane region" description="Helical" evidence="7">
    <location>
        <begin position="154"/>
        <end position="175"/>
    </location>
</feature>
<dbReference type="STRING" id="1758689.SGUI_2735"/>
<evidence type="ECO:0000256" key="2">
    <source>
        <dbReference type="ARBA" id="ARBA00006434"/>
    </source>
</evidence>
<feature type="transmembrane region" description="Helical" evidence="7">
    <location>
        <begin position="77"/>
        <end position="104"/>
    </location>
</feature>
<feature type="transmembrane region" description="Helical" evidence="7">
    <location>
        <begin position="349"/>
        <end position="374"/>
    </location>
</feature>
<dbReference type="GO" id="GO:0005412">
    <property type="term" value="F:D-glucose:sodium symporter activity"/>
    <property type="evidence" value="ECO:0007669"/>
    <property type="project" value="TreeGrafter"/>
</dbReference>
<dbReference type="KEGG" id="serj:SGUI_2735"/>
<feature type="transmembrane region" description="Helical" evidence="7">
    <location>
        <begin position="395"/>
        <end position="414"/>
    </location>
</feature>
<feature type="transmembrane region" description="Helical" evidence="7">
    <location>
        <begin position="453"/>
        <end position="473"/>
    </location>
</feature>
<dbReference type="Gene3D" id="1.20.1730.10">
    <property type="entry name" value="Sodium/glucose cotransporter"/>
    <property type="match status" value="1"/>
</dbReference>
<feature type="transmembrane region" description="Helical" evidence="7">
    <location>
        <begin position="426"/>
        <end position="446"/>
    </location>
</feature>
<evidence type="ECO:0000256" key="4">
    <source>
        <dbReference type="ARBA" id="ARBA00022989"/>
    </source>
</evidence>
<dbReference type="PANTHER" id="PTHR11819:SF195">
    <property type="entry name" value="SODIUM_GLUCOSE COTRANSPORTER 4"/>
    <property type="match status" value="1"/>
</dbReference>
<dbReference type="OrthoDB" id="9814523at2"/>
<comment type="subcellular location">
    <subcellularLocation>
        <location evidence="1">Membrane</location>
        <topology evidence="1">Multi-pass membrane protein</topology>
    </subcellularLocation>
</comment>
<dbReference type="InterPro" id="IPR038377">
    <property type="entry name" value="Na/Glc_symporter_sf"/>
</dbReference>
<accession>A0A1B1NFB6</accession>
<feature type="transmembrane region" description="Helical" evidence="7">
    <location>
        <begin position="187"/>
        <end position="206"/>
    </location>
</feature>
<feature type="transmembrane region" description="Helical" evidence="7">
    <location>
        <begin position="20"/>
        <end position="44"/>
    </location>
</feature>
<keyword evidence="3 7" id="KW-0812">Transmembrane</keyword>
<name>A0A1B1NFB6_9MICO</name>
<dbReference type="EMBL" id="CP014989">
    <property type="protein sequence ID" value="ANS80131.1"/>
    <property type="molecule type" value="Genomic_DNA"/>
</dbReference>